<gene>
    <name evidence="1" type="ORF">LKE05_03820</name>
</gene>
<evidence type="ECO:0000313" key="2">
    <source>
        <dbReference type="Proteomes" id="UP001198242"/>
    </source>
</evidence>
<reference evidence="1 2" key="1">
    <citation type="submission" date="2021-10" db="EMBL/GenBank/DDBJ databases">
        <title>Anaerobic single-cell dispensing facilitates the cultivation of human gut bacteria.</title>
        <authorList>
            <person name="Afrizal A."/>
        </authorList>
    </citation>
    <scope>NUCLEOTIDE SEQUENCE [LARGE SCALE GENOMIC DNA]</scope>
    <source>
        <strain evidence="1 2">CLA-AA-H232</strain>
    </source>
</reference>
<sequence>MNFHTFELSYKLSTDDVRIVYNELYNASGQNYKPKDDCAVFNALQDYGIIIFIKKYKQDEYNHHVLYYRINPRRVLENHNYIGIFNSKNIDKLIKKFNILIKTVSPFLPEFDSCNISRIDYCSNVELNDQAVIDSYINLLKRGYFPSKYTIKKYKNEKSKRNTLSKNGITITGNNGIEVTYYNKYRQLKEKNPKCRYIDNSKKIIRIEIRCFKKKVRHLTKKFKCTSASSFLKESDIIGKYIFKHYANIFYGTGDFYKLTDIYSMIDKSSCKKNSKKLMKELVKSSATHSSLDRAFDILNFNKSQIKAILKKFNKIGVSPVVIPRRYEFDTIRNPLDLALEYSDYDDLCV</sequence>
<dbReference type="RefSeq" id="WP_308455968.1">
    <property type="nucleotide sequence ID" value="NZ_JAJEQM010000003.1"/>
</dbReference>
<dbReference type="EMBL" id="JAJEQM010000003">
    <property type="protein sequence ID" value="MCC2209926.1"/>
    <property type="molecule type" value="Genomic_DNA"/>
</dbReference>
<dbReference type="Proteomes" id="UP001198242">
    <property type="component" value="Unassembled WGS sequence"/>
</dbReference>
<accession>A0AAE3DX19</accession>
<evidence type="ECO:0000313" key="1">
    <source>
        <dbReference type="EMBL" id="MCC2209926.1"/>
    </source>
</evidence>
<name>A0AAE3DX19_9FIRM</name>
<dbReference type="AlphaFoldDB" id="A0AAE3DX19"/>
<protein>
    <submittedName>
        <fullName evidence="1">Uncharacterized protein</fullName>
    </submittedName>
</protein>
<comment type="caution">
    <text evidence="1">The sequence shown here is derived from an EMBL/GenBank/DDBJ whole genome shotgun (WGS) entry which is preliminary data.</text>
</comment>
<keyword evidence="2" id="KW-1185">Reference proteome</keyword>
<organism evidence="1 2">
    <name type="scientific">Hominilimicola fabiformis</name>
    <dbReference type="NCBI Taxonomy" id="2885356"/>
    <lineage>
        <taxon>Bacteria</taxon>
        <taxon>Bacillati</taxon>
        <taxon>Bacillota</taxon>
        <taxon>Clostridia</taxon>
        <taxon>Eubacteriales</taxon>
        <taxon>Oscillospiraceae</taxon>
        <taxon>Hominilimicola</taxon>
    </lineage>
</organism>
<proteinExistence type="predicted"/>